<dbReference type="InterPro" id="IPR021279">
    <property type="entry name" value="DUF2721"/>
</dbReference>
<dbReference type="RefSeq" id="WP_152157666.1">
    <property type="nucleotide sequence ID" value="NZ_WEHX01000007.1"/>
</dbReference>
<evidence type="ECO:0000256" key="1">
    <source>
        <dbReference type="SAM" id="Phobius"/>
    </source>
</evidence>
<comment type="caution">
    <text evidence="2">The sequence shown here is derived from an EMBL/GenBank/DDBJ whole genome shotgun (WGS) entry which is preliminary data.</text>
</comment>
<feature type="transmembrane region" description="Helical" evidence="1">
    <location>
        <begin position="103"/>
        <end position="126"/>
    </location>
</feature>
<protein>
    <submittedName>
        <fullName evidence="2">DUF2721 domain-containing protein</fullName>
    </submittedName>
</protein>
<proteinExistence type="predicted"/>
<dbReference type="Proteomes" id="UP000430564">
    <property type="component" value="Unassembled WGS sequence"/>
</dbReference>
<keyword evidence="1" id="KW-0812">Transmembrane</keyword>
<feature type="transmembrane region" description="Helical" evidence="1">
    <location>
        <begin position="12"/>
        <end position="32"/>
    </location>
</feature>
<dbReference type="AlphaFoldDB" id="A0A6I1ESX7"/>
<name>A0A6I1ESX7_9BURK</name>
<gene>
    <name evidence="2" type="ORF">GBM95_02675</name>
</gene>
<evidence type="ECO:0000313" key="2">
    <source>
        <dbReference type="EMBL" id="KAB7662491.1"/>
    </source>
</evidence>
<organism evidence="2 3">
    <name type="scientific">Sutterella seckii</name>
    <dbReference type="NCBI Taxonomy" id="1944635"/>
    <lineage>
        <taxon>Bacteria</taxon>
        <taxon>Pseudomonadati</taxon>
        <taxon>Pseudomonadota</taxon>
        <taxon>Betaproteobacteria</taxon>
        <taxon>Burkholderiales</taxon>
        <taxon>Sutterellaceae</taxon>
        <taxon>Sutterella</taxon>
    </lineage>
</organism>
<dbReference type="Pfam" id="PF11026">
    <property type="entry name" value="DUF2721"/>
    <property type="match status" value="1"/>
</dbReference>
<accession>A0A6I1ESX7</accession>
<keyword evidence="1" id="KW-1133">Transmembrane helix</keyword>
<keyword evidence="1" id="KW-0472">Membrane</keyword>
<sequence length="151" mass="16882">MDFFSGMLANSLTPITLISGVGLMLLCMVARYNHTTDRIRQLLARREVGDYENEPDIDREIHLIFRRAKYLRRAMLCLVLSDVCSGLLVATNVFAHLSDLNFVFASSIWLGSALALIVASTAYFSLEVRVSLHALRMAIEHLPGKSPLPMD</sequence>
<reference evidence="2 3" key="1">
    <citation type="submission" date="2019-10" db="EMBL/GenBank/DDBJ databases">
        <title>Genome diversity of Sutterella seckii.</title>
        <authorList>
            <person name="Chaplin A.V."/>
            <person name="Sokolova S.R."/>
            <person name="Mosin K.A."/>
            <person name="Ivanova E.L."/>
            <person name="Kochetkova T.O."/>
            <person name="Goltsov A.Y."/>
            <person name="Trofimov D.Y."/>
            <person name="Efimov B.A."/>
        </authorList>
    </citation>
    <scope>NUCLEOTIDE SEQUENCE [LARGE SCALE GENOMIC DNA]</scope>
    <source>
        <strain evidence="2 3">ASD393</strain>
    </source>
</reference>
<evidence type="ECO:0000313" key="3">
    <source>
        <dbReference type="Proteomes" id="UP000430564"/>
    </source>
</evidence>
<dbReference type="OrthoDB" id="9153719at2"/>
<feature type="transmembrane region" description="Helical" evidence="1">
    <location>
        <begin position="74"/>
        <end position="97"/>
    </location>
</feature>
<dbReference type="EMBL" id="WEHX01000007">
    <property type="protein sequence ID" value="KAB7662491.1"/>
    <property type="molecule type" value="Genomic_DNA"/>
</dbReference>